<evidence type="ECO:0000313" key="2">
    <source>
        <dbReference type="Proteomes" id="UP001146351"/>
    </source>
</evidence>
<reference evidence="1" key="2">
    <citation type="journal article" date="2023" name="IMA Fungus">
        <title>Comparative genomic study of the Penicillium genus elucidates a diverse pangenome and 15 lateral gene transfer events.</title>
        <authorList>
            <person name="Petersen C."/>
            <person name="Sorensen T."/>
            <person name="Nielsen M.R."/>
            <person name="Sondergaard T.E."/>
            <person name="Sorensen J.L."/>
            <person name="Fitzpatrick D.A."/>
            <person name="Frisvad J.C."/>
            <person name="Nielsen K.L."/>
        </authorList>
    </citation>
    <scope>NUCLEOTIDE SEQUENCE</scope>
    <source>
        <strain evidence="1">IBT 21917</strain>
    </source>
</reference>
<proteinExistence type="predicted"/>
<dbReference type="InterPro" id="IPR011333">
    <property type="entry name" value="SKP1/BTB/POZ_sf"/>
</dbReference>
<name>A0A9W9HQ44_9EURO</name>
<comment type="caution">
    <text evidence="1">The sequence shown here is derived from an EMBL/GenBank/DDBJ whole genome shotgun (WGS) entry which is preliminary data.</text>
</comment>
<dbReference type="Proteomes" id="UP001146351">
    <property type="component" value="Unassembled WGS sequence"/>
</dbReference>
<accession>A0A9W9HQ44</accession>
<gene>
    <name evidence="1" type="ORF">N7492_009914</name>
</gene>
<dbReference type="Gene3D" id="3.30.710.10">
    <property type="entry name" value="Potassium Channel Kv1.1, Chain A"/>
    <property type="match status" value="1"/>
</dbReference>
<keyword evidence="2" id="KW-1185">Reference proteome</keyword>
<evidence type="ECO:0000313" key="1">
    <source>
        <dbReference type="EMBL" id="KAJ5151619.1"/>
    </source>
</evidence>
<sequence>MPPSIPDIKELAENKPWKQTKNNSSSFLRSTPFLFIVGENETRVTIHAEVLHRLSAPLAAMVDNGMMREALEGHVVLSDVEEDVFLAFSEFAYQGFYNTPSHPEPENKIQANILAAKKGWYSTNPRLITNFISSVELKSCNANQPRAIHNLCPEPQAVFHGEGNDEAQAGPWAKEGNFTSEVCGTLWKAFKCITLPGSRPVVSCQSLGRAL</sequence>
<reference evidence="1" key="1">
    <citation type="submission" date="2022-11" db="EMBL/GenBank/DDBJ databases">
        <authorList>
            <person name="Petersen C."/>
        </authorList>
    </citation>
    <scope>NUCLEOTIDE SEQUENCE</scope>
    <source>
        <strain evidence="1">IBT 21917</strain>
    </source>
</reference>
<dbReference type="OrthoDB" id="9997739at2759"/>
<dbReference type="EMBL" id="JAPQKO010000008">
    <property type="protein sequence ID" value="KAJ5151619.1"/>
    <property type="molecule type" value="Genomic_DNA"/>
</dbReference>
<dbReference type="AlphaFoldDB" id="A0A9W9HQ44"/>
<organism evidence="1 2">
    <name type="scientific">Penicillium capsulatum</name>
    <dbReference type="NCBI Taxonomy" id="69766"/>
    <lineage>
        <taxon>Eukaryota</taxon>
        <taxon>Fungi</taxon>
        <taxon>Dikarya</taxon>
        <taxon>Ascomycota</taxon>
        <taxon>Pezizomycotina</taxon>
        <taxon>Eurotiomycetes</taxon>
        <taxon>Eurotiomycetidae</taxon>
        <taxon>Eurotiales</taxon>
        <taxon>Aspergillaceae</taxon>
        <taxon>Penicillium</taxon>
    </lineage>
</organism>
<evidence type="ECO:0008006" key="3">
    <source>
        <dbReference type="Google" id="ProtNLM"/>
    </source>
</evidence>
<protein>
    <recommendedName>
        <fullName evidence="3">BTB domain-containing protein</fullName>
    </recommendedName>
</protein>